<dbReference type="EMBL" id="KM972267">
    <property type="protein sequence ID" value="AKE80120.1"/>
    <property type="molecule type" value="Genomic_DNA"/>
</dbReference>
<reference evidence="7" key="1">
    <citation type="journal article" date="2015" name="Appl. Environ. Microbiol.">
        <title>Eight Novel Capsular Polysaccharide Synthesis Gene Loci Identified in Nontypeable Streptococcus suis Isolates.</title>
        <authorList>
            <person name="Zheng H."/>
            <person name="Ji S."/>
            <person name="Liu Z."/>
            <person name="Lan R."/>
            <person name="Huang Y."/>
            <person name="Bai X."/>
            <person name="Gottschalk M."/>
            <person name="Xu J."/>
        </authorList>
    </citation>
    <scope>NUCLEOTIDE SEQUENCE</scope>
    <source>
        <strain evidence="7">YS35_seq</strain>
        <strain evidence="8">YS38_seq</strain>
    </source>
</reference>
<dbReference type="Pfam" id="PF04464">
    <property type="entry name" value="Glyphos_transf"/>
    <property type="match status" value="1"/>
</dbReference>
<keyword evidence="3" id="KW-1003">Cell membrane</keyword>
<sequence length="390" mass="45773">MEFFSDYWNIGIRVIIRNIFRIFYLFPIKKKRIMFKSFFGKSYACNPKYIAEYLNDKYKGKYELLFVLNNPEQISVPVGIKTIKNNSLLFLFYRFTSKILISNMTDEVYLPKRKNQVFIQTWHAGGAYKKVGRSYEAKNSLATRWQNRILSTETDYYLASSELFEKFNIREAYQYTGSVLPFGLPRNDLFFQPQKLDLIRKKIVSQLNLKDACIVLYAPTFRGDYADNIPLDFSLPIDNVIKILEDKVGCKVFVLNRAHYNSKSRLYVSSKYQNQVLDVTDYPDMQELLAASDMLITDYSSSMWDFSLLKRPCILYVPDLVSYDSDRGMYTPIEDWPGYIAQNPNELENILWNLDIQRVIEKATTHQERFGSFECGKATEQLVNFILEQI</sequence>
<accession>A0A0F6UXR8</accession>
<comment type="subcellular location">
    <subcellularLocation>
        <location evidence="1">Cell membrane</location>
        <topology evidence="1">Peripheral membrane protein</topology>
    </subcellularLocation>
</comment>
<dbReference type="Gene3D" id="3.40.50.12580">
    <property type="match status" value="1"/>
</dbReference>
<evidence type="ECO:0000256" key="2">
    <source>
        <dbReference type="ARBA" id="ARBA00010488"/>
    </source>
</evidence>
<name>A0A0F6UXR8_STRSU</name>
<keyword evidence="4 7" id="KW-0808">Transferase</keyword>
<dbReference type="InterPro" id="IPR007554">
    <property type="entry name" value="Glycerophosphate_synth"/>
</dbReference>
<dbReference type="AlphaFoldDB" id="A0A0F6UXR8"/>
<evidence type="ECO:0000313" key="8">
    <source>
        <dbReference type="EMBL" id="AKE80120.1"/>
    </source>
</evidence>
<dbReference type="Gene3D" id="3.40.50.11820">
    <property type="match status" value="1"/>
</dbReference>
<dbReference type="InterPro" id="IPR051612">
    <property type="entry name" value="Teichoic_Acid_Biosynth"/>
</dbReference>
<dbReference type="PANTHER" id="PTHR37316:SF3">
    <property type="entry name" value="TEICHOIC ACID GLYCEROL-PHOSPHATE TRANSFERASE"/>
    <property type="match status" value="1"/>
</dbReference>
<organism evidence="7">
    <name type="scientific">Streptococcus suis</name>
    <dbReference type="NCBI Taxonomy" id="1307"/>
    <lineage>
        <taxon>Bacteria</taxon>
        <taxon>Bacillati</taxon>
        <taxon>Bacillota</taxon>
        <taxon>Bacilli</taxon>
        <taxon>Lactobacillales</taxon>
        <taxon>Streptococcaceae</taxon>
        <taxon>Streptococcus</taxon>
    </lineage>
</organism>
<dbReference type="EMBL" id="KM972265">
    <property type="protein sequence ID" value="AKE80078.1"/>
    <property type="molecule type" value="Genomic_DNA"/>
</dbReference>
<dbReference type="InterPro" id="IPR043148">
    <property type="entry name" value="TagF_C"/>
</dbReference>
<dbReference type="SUPFAM" id="SSF53756">
    <property type="entry name" value="UDP-Glycosyltransferase/glycogen phosphorylase"/>
    <property type="match status" value="1"/>
</dbReference>
<dbReference type="PANTHER" id="PTHR37316">
    <property type="entry name" value="TEICHOIC ACID GLYCEROL-PHOSPHATE PRIMASE"/>
    <property type="match status" value="1"/>
</dbReference>
<evidence type="ECO:0000256" key="4">
    <source>
        <dbReference type="ARBA" id="ARBA00022679"/>
    </source>
</evidence>
<dbReference type="GO" id="GO:0019350">
    <property type="term" value="P:teichoic acid biosynthetic process"/>
    <property type="evidence" value="ECO:0007669"/>
    <property type="project" value="UniProtKB-KW"/>
</dbReference>
<gene>
    <name evidence="7" type="primary">cpsM</name>
    <name evidence="7" type="ORF">YS35.seq-orf00013</name>
    <name evidence="8" type="ORF">YS38.seq-orf00013</name>
</gene>
<dbReference type="RefSeq" id="WP_029171863.1">
    <property type="nucleotide sequence ID" value="NZ_JAFFHQ010000002.1"/>
</dbReference>
<keyword evidence="6" id="KW-0472">Membrane</keyword>
<keyword evidence="5" id="KW-0777">Teichoic acid biosynthesis</keyword>
<proteinExistence type="inferred from homology"/>
<evidence type="ECO:0000256" key="5">
    <source>
        <dbReference type="ARBA" id="ARBA00022944"/>
    </source>
</evidence>
<evidence type="ECO:0000256" key="6">
    <source>
        <dbReference type="ARBA" id="ARBA00023136"/>
    </source>
</evidence>
<comment type="similarity">
    <text evidence="2">Belongs to the CDP-glycerol glycerophosphotransferase family.</text>
</comment>
<evidence type="ECO:0000256" key="1">
    <source>
        <dbReference type="ARBA" id="ARBA00004202"/>
    </source>
</evidence>
<dbReference type="GO" id="GO:0047355">
    <property type="term" value="F:CDP-glycerol glycerophosphotransferase activity"/>
    <property type="evidence" value="ECO:0007669"/>
    <property type="project" value="InterPro"/>
</dbReference>
<evidence type="ECO:0000313" key="7">
    <source>
        <dbReference type="EMBL" id="AKE80078.1"/>
    </source>
</evidence>
<dbReference type="GO" id="GO:0005886">
    <property type="term" value="C:plasma membrane"/>
    <property type="evidence" value="ECO:0007669"/>
    <property type="project" value="UniProtKB-SubCell"/>
</dbReference>
<protein>
    <submittedName>
        <fullName evidence="7">Glycero-phosphotransferase</fullName>
    </submittedName>
</protein>
<dbReference type="InterPro" id="IPR043149">
    <property type="entry name" value="TagF_N"/>
</dbReference>
<evidence type="ECO:0000256" key="3">
    <source>
        <dbReference type="ARBA" id="ARBA00022475"/>
    </source>
</evidence>